<comment type="caution">
    <text evidence="1">The sequence shown here is derived from an EMBL/GenBank/DDBJ whole genome shotgun (WGS) entry which is preliminary data.</text>
</comment>
<reference evidence="1 2" key="1">
    <citation type="journal article" date="2016" name="Nat. Commun.">
        <title>Thousands of microbial genomes shed light on interconnected biogeochemical processes in an aquifer system.</title>
        <authorList>
            <person name="Anantharaman K."/>
            <person name="Brown C.T."/>
            <person name="Hug L.A."/>
            <person name="Sharon I."/>
            <person name="Castelle C.J."/>
            <person name="Probst A.J."/>
            <person name="Thomas B.C."/>
            <person name="Singh A."/>
            <person name="Wilkins M.J."/>
            <person name="Karaoz U."/>
            <person name="Brodie E.L."/>
            <person name="Williams K.H."/>
            <person name="Hubbard S.S."/>
            <person name="Banfield J.F."/>
        </authorList>
    </citation>
    <scope>NUCLEOTIDE SEQUENCE [LARGE SCALE GENOMIC DNA]</scope>
</reference>
<name>A0A1G2MDQ8_9BACT</name>
<sequence>MLTDKALAWIKELSEKYFVVICVGGGTQINRAFAKAGLPVKKHGPLGRETRSLKERQLARDVLERNQAKVQDRLAALDVHVSVVIPVLEIGTVLCHVNGDQFLLTSYLGFDILYAVTLPDRLQKKRKQFAQYKKIRVIAF</sequence>
<proteinExistence type="predicted"/>
<protein>
    <submittedName>
        <fullName evidence="1">Uncharacterized protein</fullName>
    </submittedName>
</protein>
<gene>
    <name evidence="1" type="ORF">A2849_01470</name>
</gene>
<dbReference type="AlphaFoldDB" id="A0A1G2MDQ8"/>
<organism evidence="1 2">
    <name type="scientific">Candidatus Taylorbacteria bacterium RIFCSPHIGHO2_01_FULL_51_15</name>
    <dbReference type="NCBI Taxonomy" id="1802304"/>
    <lineage>
        <taxon>Bacteria</taxon>
        <taxon>Candidatus Tayloriibacteriota</taxon>
    </lineage>
</organism>
<dbReference type="Proteomes" id="UP000178121">
    <property type="component" value="Unassembled WGS sequence"/>
</dbReference>
<accession>A0A1G2MDQ8</accession>
<evidence type="ECO:0000313" key="1">
    <source>
        <dbReference type="EMBL" id="OHA21864.1"/>
    </source>
</evidence>
<evidence type="ECO:0000313" key="2">
    <source>
        <dbReference type="Proteomes" id="UP000178121"/>
    </source>
</evidence>
<dbReference type="EMBL" id="MHRI01000002">
    <property type="protein sequence ID" value="OHA21864.1"/>
    <property type="molecule type" value="Genomic_DNA"/>
</dbReference>